<dbReference type="PROSITE" id="PS51012">
    <property type="entry name" value="ABC_TM2"/>
    <property type="match status" value="1"/>
</dbReference>
<sequence>MNSRALVIARHEARLMRTQPWIVVILIIIPGLLLAFFANGIVGGPARAIPGLAALFGFFGLSAIGLAFYRDHGWMTWDRLRASGTRPFAVIVGKLTPLAVMFLLQYLVLFPLGWAAFGLQIRGSVLGLALVTIGLVAAELGIGLLLAVVCTSIAQLNSLVSIGTLLLVGGAGALAPIETFPGWVQAIAPVSPVYWSFQGFQSVIAEGRGLADVLGPAAVLFGMAAVCFVLSGIFYKHEQRKTFFS</sequence>
<reference evidence="12" key="1">
    <citation type="journal article" date="2019" name="Int. J. Syst. Evol. Microbiol.">
        <title>The Global Catalogue of Microorganisms (GCM) 10K type strain sequencing project: providing services to taxonomists for standard genome sequencing and annotation.</title>
        <authorList>
            <consortium name="The Broad Institute Genomics Platform"/>
            <consortium name="The Broad Institute Genome Sequencing Center for Infectious Disease"/>
            <person name="Wu L."/>
            <person name="Ma J."/>
        </authorList>
    </citation>
    <scope>NUCLEOTIDE SEQUENCE [LARGE SCALE GENOMIC DNA]</scope>
    <source>
        <strain evidence="12">ICMP 6774ER</strain>
    </source>
</reference>
<evidence type="ECO:0000256" key="7">
    <source>
        <dbReference type="ARBA" id="ARBA00023136"/>
    </source>
</evidence>
<dbReference type="Proteomes" id="UP001597368">
    <property type="component" value="Unassembled WGS sequence"/>
</dbReference>
<feature type="transmembrane region" description="Helical" evidence="9">
    <location>
        <begin position="90"/>
        <end position="114"/>
    </location>
</feature>
<evidence type="ECO:0000259" key="10">
    <source>
        <dbReference type="PROSITE" id="PS51012"/>
    </source>
</evidence>
<comment type="caution">
    <text evidence="11">The sequence shown here is derived from an EMBL/GenBank/DDBJ whole genome shotgun (WGS) entry which is preliminary data.</text>
</comment>
<feature type="transmembrane region" description="Helical" evidence="9">
    <location>
        <begin position="21"/>
        <end position="42"/>
    </location>
</feature>
<feature type="transmembrane region" description="Helical" evidence="9">
    <location>
        <begin position="213"/>
        <end position="235"/>
    </location>
</feature>
<evidence type="ECO:0000256" key="4">
    <source>
        <dbReference type="ARBA" id="ARBA00022475"/>
    </source>
</evidence>
<keyword evidence="5 9" id="KW-0812">Transmembrane</keyword>
<keyword evidence="3 9" id="KW-0813">Transport</keyword>
<dbReference type="RefSeq" id="WP_379582426.1">
    <property type="nucleotide sequence ID" value="NZ_JBHUFV010000096.1"/>
</dbReference>
<evidence type="ECO:0000256" key="9">
    <source>
        <dbReference type="RuleBase" id="RU361157"/>
    </source>
</evidence>
<keyword evidence="4 9" id="KW-1003">Cell membrane</keyword>
<keyword evidence="6 9" id="KW-1133">Transmembrane helix</keyword>
<feature type="transmembrane region" description="Helical" evidence="9">
    <location>
        <begin position="48"/>
        <end position="69"/>
    </location>
</feature>
<keyword evidence="8" id="KW-0046">Antibiotic resistance</keyword>
<keyword evidence="12" id="KW-1185">Reference proteome</keyword>
<dbReference type="EMBL" id="JBHUFV010000096">
    <property type="protein sequence ID" value="MFD1939810.1"/>
    <property type="molecule type" value="Genomic_DNA"/>
</dbReference>
<dbReference type="InterPro" id="IPR047817">
    <property type="entry name" value="ABC2_TM_bact-type"/>
</dbReference>
<evidence type="ECO:0000256" key="8">
    <source>
        <dbReference type="ARBA" id="ARBA00023251"/>
    </source>
</evidence>
<proteinExistence type="inferred from homology"/>
<feature type="domain" description="ABC transmembrane type-2" evidence="10">
    <location>
        <begin position="13"/>
        <end position="238"/>
    </location>
</feature>
<dbReference type="InterPro" id="IPR051449">
    <property type="entry name" value="ABC-2_transporter_component"/>
</dbReference>
<evidence type="ECO:0000313" key="12">
    <source>
        <dbReference type="Proteomes" id="UP001597368"/>
    </source>
</evidence>
<comment type="similarity">
    <text evidence="2 9">Belongs to the ABC-2 integral membrane protein family.</text>
</comment>
<evidence type="ECO:0000256" key="6">
    <source>
        <dbReference type="ARBA" id="ARBA00022989"/>
    </source>
</evidence>
<feature type="transmembrane region" description="Helical" evidence="9">
    <location>
        <begin position="156"/>
        <end position="175"/>
    </location>
</feature>
<evidence type="ECO:0000256" key="1">
    <source>
        <dbReference type="ARBA" id="ARBA00004651"/>
    </source>
</evidence>
<protein>
    <recommendedName>
        <fullName evidence="9">Transport permease protein</fullName>
    </recommendedName>
</protein>
<feature type="transmembrane region" description="Helical" evidence="9">
    <location>
        <begin position="126"/>
        <end position="149"/>
    </location>
</feature>
<organism evidence="11 12">
    <name type="scientific">Nonomuraea mangrovi</name>
    <dbReference type="NCBI Taxonomy" id="2316207"/>
    <lineage>
        <taxon>Bacteria</taxon>
        <taxon>Bacillati</taxon>
        <taxon>Actinomycetota</taxon>
        <taxon>Actinomycetes</taxon>
        <taxon>Streptosporangiales</taxon>
        <taxon>Streptosporangiaceae</taxon>
        <taxon>Nonomuraea</taxon>
    </lineage>
</organism>
<comment type="subcellular location">
    <subcellularLocation>
        <location evidence="1 9">Cell membrane</location>
        <topology evidence="1 9">Multi-pass membrane protein</topology>
    </subcellularLocation>
</comment>
<dbReference type="Pfam" id="PF01061">
    <property type="entry name" value="ABC2_membrane"/>
    <property type="match status" value="1"/>
</dbReference>
<dbReference type="PIRSF" id="PIRSF006648">
    <property type="entry name" value="DrrB"/>
    <property type="match status" value="1"/>
</dbReference>
<gene>
    <name evidence="11" type="ORF">ACFSKW_50975</name>
</gene>
<name>A0ABW4TF57_9ACTN</name>
<dbReference type="PANTHER" id="PTHR30294">
    <property type="entry name" value="MEMBRANE COMPONENT OF ABC TRANSPORTER YHHJ-RELATED"/>
    <property type="match status" value="1"/>
</dbReference>
<dbReference type="InterPro" id="IPR000412">
    <property type="entry name" value="ABC_2_transport"/>
</dbReference>
<evidence type="ECO:0000256" key="2">
    <source>
        <dbReference type="ARBA" id="ARBA00007783"/>
    </source>
</evidence>
<evidence type="ECO:0000256" key="5">
    <source>
        <dbReference type="ARBA" id="ARBA00022692"/>
    </source>
</evidence>
<evidence type="ECO:0000313" key="11">
    <source>
        <dbReference type="EMBL" id="MFD1939810.1"/>
    </source>
</evidence>
<dbReference type="InterPro" id="IPR013525">
    <property type="entry name" value="ABC2_TM"/>
</dbReference>
<keyword evidence="7 9" id="KW-0472">Membrane</keyword>
<accession>A0ABW4TF57</accession>
<dbReference type="PANTHER" id="PTHR30294:SF38">
    <property type="entry name" value="TRANSPORT PERMEASE PROTEIN"/>
    <property type="match status" value="1"/>
</dbReference>
<evidence type="ECO:0000256" key="3">
    <source>
        <dbReference type="ARBA" id="ARBA00022448"/>
    </source>
</evidence>